<keyword evidence="1" id="KW-0732">Signal</keyword>
<organism evidence="3 4">
    <name type="scientific">Dyadobacter psychrotolerans</name>
    <dbReference type="NCBI Taxonomy" id="2541721"/>
    <lineage>
        <taxon>Bacteria</taxon>
        <taxon>Pseudomonadati</taxon>
        <taxon>Bacteroidota</taxon>
        <taxon>Cytophagia</taxon>
        <taxon>Cytophagales</taxon>
        <taxon>Spirosomataceae</taxon>
        <taxon>Dyadobacter</taxon>
    </lineage>
</organism>
<evidence type="ECO:0000256" key="1">
    <source>
        <dbReference type="SAM" id="SignalP"/>
    </source>
</evidence>
<dbReference type="EMBL" id="SMFL01000002">
    <property type="protein sequence ID" value="TDE17559.1"/>
    <property type="molecule type" value="Genomic_DNA"/>
</dbReference>
<dbReference type="Pfam" id="PF17963">
    <property type="entry name" value="Big_9"/>
    <property type="match status" value="1"/>
</dbReference>
<sequence>MKNIATVMFLLLLSRLAFGQGGTKEVVICNGTNVRLKAASTGANGFEWRKDGQIIPGFSGSELLISEEGNYAAVALNIDGCASDQSVVIILEFRRPLAVNDFYRGQKNVELTINTLDNDQSTCAEFDPNTLNIKSSPNFGNVIIQNGKFLYTPPTGFTAEAKFQYSVKDKNGLESNVATVTLDYTAPLPVTLTAFNAEKKESVSLLTWTTSEELRSDRFEIQRSTDSKSWASIGNIAARANGAQKQNYDFTDELPESGINYYRLKMIDSDGTLAFSQIRSVHFPEFSWAKLYPNPVSHTLHISIRNKQAKKLRLINLAGQVLYRTNILSKDMDLNMQPYASGVYFVHLEQENGLVSIFKIMHE</sequence>
<proteinExistence type="predicted"/>
<protein>
    <submittedName>
        <fullName evidence="3">T9SS type A sorting domain-containing protein</fullName>
    </submittedName>
</protein>
<evidence type="ECO:0000259" key="2">
    <source>
        <dbReference type="Pfam" id="PF18962"/>
    </source>
</evidence>
<dbReference type="OrthoDB" id="645505at2"/>
<name>A0A4R5DT46_9BACT</name>
<evidence type="ECO:0000313" key="4">
    <source>
        <dbReference type="Proteomes" id="UP000294850"/>
    </source>
</evidence>
<accession>A0A4R5DT46</accession>
<dbReference type="NCBIfam" id="TIGR04183">
    <property type="entry name" value="Por_Secre_tail"/>
    <property type="match status" value="1"/>
</dbReference>
<dbReference type="Pfam" id="PF18962">
    <property type="entry name" value="Por_Secre_tail"/>
    <property type="match status" value="1"/>
</dbReference>
<dbReference type="AlphaFoldDB" id="A0A4R5DT46"/>
<reference evidence="3 4" key="1">
    <citation type="submission" date="2019-03" db="EMBL/GenBank/DDBJ databases">
        <title>Dyadobacter AR-3-6 sp. nov., isolated from arctic soil.</title>
        <authorList>
            <person name="Chaudhary D.K."/>
        </authorList>
    </citation>
    <scope>NUCLEOTIDE SEQUENCE [LARGE SCALE GENOMIC DNA]</scope>
    <source>
        <strain evidence="3 4">AR-3-6</strain>
    </source>
</reference>
<gene>
    <name evidence="3" type="ORF">E0F88_06620</name>
</gene>
<dbReference type="RefSeq" id="WP_131957425.1">
    <property type="nucleotide sequence ID" value="NZ_SMFL01000002.1"/>
</dbReference>
<evidence type="ECO:0000313" key="3">
    <source>
        <dbReference type="EMBL" id="TDE17559.1"/>
    </source>
</evidence>
<dbReference type="InterPro" id="IPR026444">
    <property type="entry name" value="Secre_tail"/>
</dbReference>
<dbReference type="InterPro" id="IPR013783">
    <property type="entry name" value="Ig-like_fold"/>
</dbReference>
<feature type="chain" id="PRO_5020450780" evidence="1">
    <location>
        <begin position="20"/>
        <end position="363"/>
    </location>
</feature>
<feature type="domain" description="Secretion system C-terminal sorting" evidence="2">
    <location>
        <begin position="291"/>
        <end position="355"/>
    </location>
</feature>
<dbReference type="Gene3D" id="2.60.40.3440">
    <property type="match status" value="1"/>
</dbReference>
<comment type="caution">
    <text evidence="3">The sequence shown here is derived from an EMBL/GenBank/DDBJ whole genome shotgun (WGS) entry which is preliminary data.</text>
</comment>
<keyword evidence="4" id="KW-1185">Reference proteome</keyword>
<dbReference type="Proteomes" id="UP000294850">
    <property type="component" value="Unassembled WGS sequence"/>
</dbReference>
<dbReference type="Gene3D" id="2.60.40.10">
    <property type="entry name" value="Immunoglobulins"/>
    <property type="match status" value="2"/>
</dbReference>
<feature type="signal peptide" evidence="1">
    <location>
        <begin position="1"/>
        <end position="19"/>
    </location>
</feature>